<gene>
    <name evidence="2" type="ORF">H5V45_13455</name>
</gene>
<feature type="transmembrane region" description="Helical" evidence="1">
    <location>
        <begin position="51"/>
        <end position="69"/>
    </location>
</feature>
<feature type="transmembrane region" description="Helical" evidence="1">
    <location>
        <begin position="132"/>
        <end position="152"/>
    </location>
</feature>
<dbReference type="EMBL" id="JACKXE010000001">
    <property type="protein sequence ID" value="MBB6628327.1"/>
    <property type="molecule type" value="Genomic_DNA"/>
</dbReference>
<keyword evidence="1" id="KW-0472">Membrane</keyword>
<keyword evidence="1" id="KW-0812">Transmembrane</keyword>
<name>A0A7X0RHE6_9ACTN</name>
<accession>A0A7X0RHE6</accession>
<reference evidence="2 3" key="1">
    <citation type="submission" date="2020-08" db="EMBL/GenBank/DDBJ databases">
        <authorList>
            <person name="Seo M.-J."/>
        </authorList>
    </citation>
    <scope>NUCLEOTIDE SEQUENCE [LARGE SCALE GENOMIC DNA]</scope>
    <source>
        <strain evidence="2 3">KIGAM211</strain>
    </source>
</reference>
<organism evidence="2 3">
    <name type="scientific">Nocardioides luti</name>
    <dbReference type="NCBI Taxonomy" id="2761101"/>
    <lineage>
        <taxon>Bacteria</taxon>
        <taxon>Bacillati</taxon>
        <taxon>Actinomycetota</taxon>
        <taxon>Actinomycetes</taxon>
        <taxon>Propionibacteriales</taxon>
        <taxon>Nocardioidaceae</taxon>
        <taxon>Nocardioides</taxon>
    </lineage>
</organism>
<protein>
    <submittedName>
        <fullName evidence="2">Uncharacterized protein</fullName>
    </submittedName>
</protein>
<dbReference type="Proteomes" id="UP000523955">
    <property type="component" value="Unassembled WGS sequence"/>
</dbReference>
<evidence type="ECO:0000256" key="1">
    <source>
        <dbReference type="SAM" id="Phobius"/>
    </source>
</evidence>
<feature type="transmembrane region" description="Helical" evidence="1">
    <location>
        <begin position="25"/>
        <end position="45"/>
    </location>
</feature>
<feature type="transmembrane region" description="Helical" evidence="1">
    <location>
        <begin position="101"/>
        <end position="120"/>
    </location>
</feature>
<proteinExistence type="predicted"/>
<keyword evidence="3" id="KW-1185">Reference proteome</keyword>
<dbReference type="AlphaFoldDB" id="A0A7X0RHE6"/>
<dbReference type="RefSeq" id="WP_185253402.1">
    <property type="nucleotide sequence ID" value="NZ_JACKXE010000001.1"/>
</dbReference>
<evidence type="ECO:0000313" key="2">
    <source>
        <dbReference type="EMBL" id="MBB6628327.1"/>
    </source>
</evidence>
<sequence>MSDQATPIRGNRAGEGWHLEPRRRWLLLVGAVLAAALLIVPGIVAATQGKLLAAAFCIVIGLAFLALPFGRTRRRLPARAWTDGTEHGVLLPTHPMKVTSIAALAVLGSVLTAAGVGIGVEAVLDGTYGDLVGAFISLLIGLLMLLGAYAGIRSRMASDRGLLLTPAAVTLRTGRVVEVLPWTGVVAVHAHWNRRVRGAFKSVDEQIDNWLTFQTAPGVVEGDDPLALMSGTKQPTLDAETLAMDPYVVVDVLRFYLEQPDRRTELATDAALARVADLERNRALTTH</sequence>
<comment type="caution">
    <text evidence="2">The sequence shown here is derived from an EMBL/GenBank/DDBJ whole genome shotgun (WGS) entry which is preliminary data.</text>
</comment>
<keyword evidence="1" id="KW-1133">Transmembrane helix</keyword>
<evidence type="ECO:0000313" key="3">
    <source>
        <dbReference type="Proteomes" id="UP000523955"/>
    </source>
</evidence>